<evidence type="ECO:0000313" key="3">
    <source>
        <dbReference type="Proteomes" id="UP000692954"/>
    </source>
</evidence>
<organism evidence="2 3">
    <name type="scientific">Paramecium sonneborni</name>
    <dbReference type="NCBI Taxonomy" id="65129"/>
    <lineage>
        <taxon>Eukaryota</taxon>
        <taxon>Sar</taxon>
        <taxon>Alveolata</taxon>
        <taxon>Ciliophora</taxon>
        <taxon>Intramacronucleata</taxon>
        <taxon>Oligohymenophorea</taxon>
        <taxon>Peniculida</taxon>
        <taxon>Parameciidae</taxon>
        <taxon>Paramecium</taxon>
    </lineage>
</organism>
<sequence>MNQIKDSSQNLTRIQSTAFNIYLVNIKDKTYFGYIPKQGNLNISQSNEFLAGDLQVQNDIKYLRKYNKTISQSFYAFESYKEYTLLSELKQLPEQVILKICQDLLIGLFTLHQKGLLGRCFNVNNILLVENQHCVMMEYGFYPDLEFQVPEIVYNQTYTEKVDIFLLGRVLFYLMVGNDLPKFNLSNLSEVSSDINLSIAQTSYSEGLKKLVISMLSIDLNKRIDYSQLFNKFKNNQYYHHQEQFYKQNILKNTVQKIIDKREKNSNNKLEETSNFDIIQTQQIKKIFEESVPITSQPLVIEKNSYIDLSQGNSQNMSSLYPPESDCNYKAFNLIQNQIVSNVQQDLNQTKTQYDTEEKKIKSSLLENDLLLSVLPFLNSDRPQDFLIWNQIYFYLYRFSLMTRLIEELQQSQQKNNNYLLNIAIYGMKKAQIILKREYQVMLEQCQNVYNIPEQEWLKFIQSSEEYKKMIGKMKFDLEVNQKMLVQKDYIQLKKVLEQNKNDGLFKELYKFIEKYLDDNSEISNFEEIKRSYRYILTNTLSLFDNQEDKNISYIRLLILMCILINRICDVQSIPHHFKTICQFQKTDSISSIVQIEQFLKRGTSKEFIEQFDELKQTYFSN</sequence>
<dbReference type="InterPro" id="IPR053083">
    <property type="entry name" value="TF_kinase-domain_protein"/>
</dbReference>
<evidence type="ECO:0000313" key="2">
    <source>
        <dbReference type="EMBL" id="CAD8086369.1"/>
    </source>
</evidence>
<dbReference type="EMBL" id="CAJJDN010000049">
    <property type="protein sequence ID" value="CAD8086369.1"/>
    <property type="molecule type" value="Genomic_DNA"/>
</dbReference>
<feature type="domain" description="Protein kinase" evidence="1">
    <location>
        <begin position="1"/>
        <end position="239"/>
    </location>
</feature>
<dbReference type="PROSITE" id="PS50011">
    <property type="entry name" value="PROTEIN_KINASE_DOM"/>
    <property type="match status" value="1"/>
</dbReference>
<dbReference type="PANTHER" id="PTHR44305:SF24">
    <property type="entry name" value="TYROSINE-PROTEIN KINASE C03B1.5-RELATED"/>
    <property type="match status" value="1"/>
</dbReference>
<dbReference type="PANTHER" id="PTHR44305">
    <property type="entry name" value="SI:DKEY-192D15.2-RELATED"/>
    <property type="match status" value="1"/>
</dbReference>
<protein>
    <recommendedName>
        <fullName evidence="1">Protein kinase domain-containing protein</fullName>
    </recommendedName>
</protein>
<reference evidence="2" key="1">
    <citation type="submission" date="2021-01" db="EMBL/GenBank/DDBJ databases">
        <authorList>
            <consortium name="Genoscope - CEA"/>
            <person name="William W."/>
        </authorList>
    </citation>
    <scope>NUCLEOTIDE SEQUENCE</scope>
</reference>
<name>A0A8S1N5F8_9CILI</name>
<dbReference type="AlphaFoldDB" id="A0A8S1N5F8"/>
<dbReference type="SMART" id="SM00220">
    <property type="entry name" value="S_TKc"/>
    <property type="match status" value="1"/>
</dbReference>
<dbReference type="GO" id="GO:0004672">
    <property type="term" value="F:protein kinase activity"/>
    <property type="evidence" value="ECO:0007669"/>
    <property type="project" value="InterPro"/>
</dbReference>
<keyword evidence="3" id="KW-1185">Reference proteome</keyword>
<evidence type="ECO:0000259" key="1">
    <source>
        <dbReference type="PROSITE" id="PS50011"/>
    </source>
</evidence>
<comment type="caution">
    <text evidence="2">The sequence shown here is derived from an EMBL/GenBank/DDBJ whole genome shotgun (WGS) entry which is preliminary data.</text>
</comment>
<dbReference type="OrthoDB" id="304256at2759"/>
<dbReference type="GO" id="GO:0005524">
    <property type="term" value="F:ATP binding"/>
    <property type="evidence" value="ECO:0007669"/>
    <property type="project" value="InterPro"/>
</dbReference>
<proteinExistence type="predicted"/>
<dbReference type="InterPro" id="IPR000719">
    <property type="entry name" value="Prot_kinase_dom"/>
</dbReference>
<accession>A0A8S1N5F8</accession>
<dbReference type="Pfam" id="PF00069">
    <property type="entry name" value="Pkinase"/>
    <property type="match status" value="1"/>
</dbReference>
<gene>
    <name evidence="2" type="ORF">PSON_ATCC_30995.1.T0490328</name>
</gene>
<dbReference type="Proteomes" id="UP000692954">
    <property type="component" value="Unassembled WGS sequence"/>
</dbReference>